<feature type="signal peptide" evidence="2">
    <location>
        <begin position="1"/>
        <end position="22"/>
    </location>
</feature>
<feature type="chain" id="PRO_5017373440" description="Lipoprotein" evidence="2">
    <location>
        <begin position="23"/>
        <end position="190"/>
    </location>
</feature>
<dbReference type="PROSITE" id="PS51257">
    <property type="entry name" value="PROKAR_LIPOPROTEIN"/>
    <property type="match status" value="1"/>
</dbReference>
<dbReference type="EMBL" id="RAWG01000146">
    <property type="protein sequence ID" value="RKH39946.1"/>
    <property type="molecule type" value="Genomic_DNA"/>
</dbReference>
<comment type="caution">
    <text evidence="3">The sequence shown here is derived from an EMBL/GenBank/DDBJ whole genome shotgun (WGS) entry which is preliminary data.</text>
</comment>
<gene>
    <name evidence="3" type="ORF">D7X12_22150</name>
</gene>
<accession>A0A3A8N6Q7</accession>
<name>A0A3A8N6Q7_9BACT</name>
<reference evidence="4" key="1">
    <citation type="submission" date="2018-09" db="EMBL/GenBank/DDBJ databases">
        <authorList>
            <person name="Livingstone P.G."/>
            <person name="Whitworth D.E."/>
        </authorList>
    </citation>
    <scope>NUCLEOTIDE SEQUENCE [LARGE SCALE GENOMIC DNA]</scope>
    <source>
        <strain evidence="4">CA040B</strain>
    </source>
</reference>
<evidence type="ECO:0000313" key="3">
    <source>
        <dbReference type="EMBL" id="RKH39946.1"/>
    </source>
</evidence>
<keyword evidence="4" id="KW-1185">Reference proteome</keyword>
<protein>
    <recommendedName>
        <fullName evidence="5">Lipoprotein</fullName>
    </recommendedName>
</protein>
<dbReference type="RefSeq" id="WP_120627272.1">
    <property type="nucleotide sequence ID" value="NZ_RAWG01000146.1"/>
</dbReference>
<dbReference type="AlphaFoldDB" id="A0A3A8N6Q7"/>
<keyword evidence="2" id="KW-0732">Signal</keyword>
<feature type="region of interest" description="Disordered" evidence="1">
    <location>
        <begin position="143"/>
        <end position="190"/>
    </location>
</feature>
<evidence type="ECO:0000313" key="4">
    <source>
        <dbReference type="Proteomes" id="UP000273405"/>
    </source>
</evidence>
<organism evidence="3 4">
    <name type="scientific">Corallococcus sicarius</name>
    <dbReference type="NCBI Taxonomy" id="2316726"/>
    <lineage>
        <taxon>Bacteria</taxon>
        <taxon>Pseudomonadati</taxon>
        <taxon>Myxococcota</taxon>
        <taxon>Myxococcia</taxon>
        <taxon>Myxococcales</taxon>
        <taxon>Cystobacterineae</taxon>
        <taxon>Myxococcaceae</taxon>
        <taxon>Corallococcus</taxon>
    </lineage>
</organism>
<proteinExistence type="predicted"/>
<evidence type="ECO:0000256" key="2">
    <source>
        <dbReference type="SAM" id="SignalP"/>
    </source>
</evidence>
<evidence type="ECO:0008006" key="5">
    <source>
        <dbReference type="Google" id="ProtNLM"/>
    </source>
</evidence>
<evidence type="ECO:0000256" key="1">
    <source>
        <dbReference type="SAM" id="MobiDB-lite"/>
    </source>
</evidence>
<dbReference type="Proteomes" id="UP000273405">
    <property type="component" value="Unassembled WGS sequence"/>
</dbReference>
<sequence>MKRLSTPLVFAFLLASCLRPSATLPARIQEDPSIVFPPFFAQPAVLLGAEGTVYELDGDTLRALFVATEDLLPPQDKPLPCGSRRESQRYRVLRQGDLFFIRIDEDPKACGRTQPALDSGASYAIHRDGRILRRVMDGEADVTIPGADAGVNSTPGEPGASSADSLSDGPSPFLPPAWQDAGSPEPVPTR</sequence>
<dbReference type="OrthoDB" id="5514961at2"/>